<reference evidence="1 2" key="1">
    <citation type="submission" date="2019-01" db="EMBL/GenBank/DDBJ databases">
        <authorList>
            <person name="Sayadi A."/>
        </authorList>
    </citation>
    <scope>NUCLEOTIDE SEQUENCE [LARGE SCALE GENOMIC DNA]</scope>
</reference>
<keyword evidence="2" id="KW-1185">Reference proteome</keyword>
<name>A0A653BEM3_CALMS</name>
<evidence type="ECO:0000313" key="2">
    <source>
        <dbReference type="Proteomes" id="UP000410492"/>
    </source>
</evidence>
<evidence type="ECO:0000313" key="1">
    <source>
        <dbReference type="EMBL" id="VEN34018.1"/>
    </source>
</evidence>
<dbReference type="AlphaFoldDB" id="A0A653BEM3"/>
<protein>
    <submittedName>
        <fullName evidence="1">Uncharacterized protein</fullName>
    </submittedName>
</protein>
<organism evidence="1 2">
    <name type="scientific">Callosobruchus maculatus</name>
    <name type="common">Southern cowpea weevil</name>
    <name type="synonym">Pulse bruchid</name>
    <dbReference type="NCBI Taxonomy" id="64391"/>
    <lineage>
        <taxon>Eukaryota</taxon>
        <taxon>Metazoa</taxon>
        <taxon>Ecdysozoa</taxon>
        <taxon>Arthropoda</taxon>
        <taxon>Hexapoda</taxon>
        <taxon>Insecta</taxon>
        <taxon>Pterygota</taxon>
        <taxon>Neoptera</taxon>
        <taxon>Endopterygota</taxon>
        <taxon>Coleoptera</taxon>
        <taxon>Polyphaga</taxon>
        <taxon>Cucujiformia</taxon>
        <taxon>Chrysomeloidea</taxon>
        <taxon>Chrysomelidae</taxon>
        <taxon>Bruchinae</taxon>
        <taxon>Bruchini</taxon>
        <taxon>Callosobruchus</taxon>
    </lineage>
</organism>
<proteinExistence type="predicted"/>
<dbReference type="EMBL" id="CAACVG010000386">
    <property type="protein sequence ID" value="VEN34018.1"/>
    <property type="molecule type" value="Genomic_DNA"/>
</dbReference>
<gene>
    <name evidence="1" type="ORF">CALMAC_LOCUS359</name>
</gene>
<dbReference type="Proteomes" id="UP000410492">
    <property type="component" value="Unassembled WGS sequence"/>
</dbReference>
<sequence length="85" mass="9496">MFSKIGRGRFIMKVTFVVFAFCWCVALARRHTRPPTPSTEELFTRLGPRLAGAVSAYLSVMIETSLSSWGSWAACFTFIHLIHGA</sequence>
<accession>A0A653BEM3</accession>